<organism evidence="3 4">
    <name type="scientific">Sutcliffiella cohnii</name>
    <dbReference type="NCBI Taxonomy" id="33932"/>
    <lineage>
        <taxon>Bacteria</taxon>
        <taxon>Bacillati</taxon>
        <taxon>Bacillota</taxon>
        <taxon>Bacilli</taxon>
        <taxon>Bacillales</taxon>
        <taxon>Bacillaceae</taxon>
        <taxon>Sutcliffiella</taxon>
    </lineage>
</organism>
<feature type="domain" description="N-acetyltransferase" evidence="2">
    <location>
        <begin position="1"/>
        <end position="134"/>
    </location>
</feature>
<dbReference type="KEGG" id="bcoh:BC6307_22280"/>
<dbReference type="Pfam" id="PF00583">
    <property type="entry name" value="Acetyltransf_1"/>
    <property type="match status" value="1"/>
</dbReference>
<dbReference type="EMBL" id="CP018866">
    <property type="protein sequence ID" value="AST93806.1"/>
    <property type="molecule type" value="Genomic_DNA"/>
</dbReference>
<name>A0A223KWH0_9BACI</name>
<dbReference type="InterPro" id="IPR000182">
    <property type="entry name" value="GNAT_dom"/>
</dbReference>
<accession>A0A223KWH0</accession>
<dbReference type="InterPro" id="IPR016181">
    <property type="entry name" value="Acyl_CoA_acyltransferase"/>
</dbReference>
<dbReference type="GO" id="GO:0008080">
    <property type="term" value="F:N-acetyltransferase activity"/>
    <property type="evidence" value="ECO:0007669"/>
    <property type="project" value="InterPro"/>
</dbReference>
<dbReference type="CDD" id="cd04301">
    <property type="entry name" value="NAT_SF"/>
    <property type="match status" value="1"/>
</dbReference>
<dbReference type="SUPFAM" id="SSF55729">
    <property type="entry name" value="Acyl-CoA N-acyltransferases (Nat)"/>
    <property type="match status" value="1"/>
</dbReference>
<dbReference type="Gene3D" id="3.40.630.30">
    <property type="match status" value="1"/>
</dbReference>
<dbReference type="AlphaFoldDB" id="A0A223KWH0"/>
<dbReference type="RefSeq" id="WP_066421830.1">
    <property type="nucleotide sequence ID" value="NZ_CP018866.1"/>
</dbReference>
<protein>
    <submittedName>
        <fullName evidence="3">GNAT family N-acetyltransferase</fullName>
    </submittedName>
</protein>
<dbReference type="STRING" id="1314751.GCA_001591425_04936"/>
<evidence type="ECO:0000259" key="2">
    <source>
        <dbReference type="PROSITE" id="PS51186"/>
    </source>
</evidence>
<sequence>MESIRKWEQGEVVPMDLLLLADPSEQKVKEYYQKGEMYIAEINNHVVGVYVRIQINEITTELINIAVSEDWQGKGIGKRLVEHSLHTARQAGYKRIEVGTGNSSLDQLALYQKLGFRMEHIIKDYFAEYNQPIIENGIVCRDMVRLAQEL</sequence>
<keyword evidence="1 3" id="KW-0808">Transferase</keyword>
<keyword evidence="4" id="KW-1185">Reference proteome</keyword>
<evidence type="ECO:0000256" key="1">
    <source>
        <dbReference type="ARBA" id="ARBA00022679"/>
    </source>
</evidence>
<proteinExistence type="predicted"/>
<dbReference type="PANTHER" id="PTHR13947">
    <property type="entry name" value="GNAT FAMILY N-ACETYLTRANSFERASE"/>
    <property type="match status" value="1"/>
</dbReference>
<gene>
    <name evidence="3" type="ORF">BC6307_22280</name>
</gene>
<dbReference type="Proteomes" id="UP000215224">
    <property type="component" value="Chromosome"/>
</dbReference>
<reference evidence="3 4" key="1">
    <citation type="submission" date="2016-12" db="EMBL/GenBank/DDBJ databases">
        <title>The whole genome sequencing and assembly of Bacillus cohnii DSM 6307T strain.</title>
        <authorList>
            <person name="Lee Y.-J."/>
            <person name="Yi H."/>
            <person name="Bahn Y.-S."/>
            <person name="Kim J.F."/>
            <person name="Lee D.-W."/>
        </authorList>
    </citation>
    <scope>NUCLEOTIDE SEQUENCE [LARGE SCALE GENOMIC DNA]</scope>
    <source>
        <strain evidence="3 4">DSM 6307</strain>
    </source>
</reference>
<evidence type="ECO:0000313" key="3">
    <source>
        <dbReference type="EMBL" id="AST93806.1"/>
    </source>
</evidence>
<dbReference type="InterPro" id="IPR050769">
    <property type="entry name" value="NAT_camello-type"/>
</dbReference>
<evidence type="ECO:0000313" key="4">
    <source>
        <dbReference type="Proteomes" id="UP000215224"/>
    </source>
</evidence>
<dbReference type="PANTHER" id="PTHR13947:SF37">
    <property type="entry name" value="LD18367P"/>
    <property type="match status" value="1"/>
</dbReference>
<dbReference type="PROSITE" id="PS51186">
    <property type="entry name" value="GNAT"/>
    <property type="match status" value="1"/>
</dbReference>